<evidence type="ECO:0000256" key="1">
    <source>
        <dbReference type="SAM" id="MobiDB-lite"/>
    </source>
</evidence>
<dbReference type="GeneID" id="18834075"/>
<feature type="region of interest" description="Disordered" evidence="1">
    <location>
        <begin position="197"/>
        <end position="224"/>
    </location>
</feature>
<dbReference type="AlphaFoldDB" id="R7SK25"/>
<reference evidence="2 3" key="1">
    <citation type="journal article" date="2012" name="Science">
        <title>The Paleozoic origin of enzymatic lignin decomposition reconstructed from 31 fungal genomes.</title>
        <authorList>
            <person name="Floudas D."/>
            <person name="Binder M."/>
            <person name="Riley R."/>
            <person name="Barry K."/>
            <person name="Blanchette R.A."/>
            <person name="Henrissat B."/>
            <person name="Martinez A.T."/>
            <person name="Otillar R."/>
            <person name="Spatafora J.W."/>
            <person name="Yadav J.S."/>
            <person name="Aerts A."/>
            <person name="Benoit I."/>
            <person name="Boyd A."/>
            <person name="Carlson A."/>
            <person name="Copeland A."/>
            <person name="Coutinho P.M."/>
            <person name="de Vries R.P."/>
            <person name="Ferreira P."/>
            <person name="Findley K."/>
            <person name="Foster B."/>
            <person name="Gaskell J."/>
            <person name="Glotzer D."/>
            <person name="Gorecki P."/>
            <person name="Heitman J."/>
            <person name="Hesse C."/>
            <person name="Hori C."/>
            <person name="Igarashi K."/>
            <person name="Jurgens J.A."/>
            <person name="Kallen N."/>
            <person name="Kersten P."/>
            <person name="Kohler A."/>
            <person name="Kuees U."/>
            <person name="Kumar T.K.A."/>
            <person name="Kuo A."/>
            <person name="LaButti K."/>
            <person name="Larrondo L.F."/>
            <person name="Lindquist E."/>
            <person name="Ling A."/>
            <person name="Lombard V."/>
            <person name="Lucas S."/>
            <person name="Lundell T."/>
            <person name="Martin R."/>
            <person name="McLaughlin D.J."/>
            <person name="Morgenstern I."/>
            <person name="Morin E."/>
            <person name="Murat C."/>
            <person name="Nagy L.G."/>
            <person name="Nolan M."/>
            <person name="Ohm R.A."/>
            <person name="Patyshakuliyeva A."/>
            <person name="Rokas A."/>
            <person name="Ruiz-Duenas F.J."/>
            <person name="Sabat G."/>
            <person name="Salamov A."/>
            <person name="Samejima M."/>
            <person name="Schmutz J."/>
            <person name="Slot J.C."/>
            <person name="St John F."/>
            <person name="Stenlid J."/>
            <person name="Sun H."/>
            <person name="Sun S."/>
            <person name="Syed K."/>
            <person name="Tsang A."/>
            <person name="Wiebenga A."/>
            <person name="Young D."/>
            <person name="Pisabarro A."/>
            <person name="Eastwood D.C."/>
            <person name="Martin F."/>
            <person name="Cullen D."/>
            <person name="Grigoriev I.V."/>
            <person name="Hibbett D.S."/>
        </authorList>
    </citation>
    <scope>NUCLEOTIDE SEQUENCE [LARGE SCALE GENOMIC DNA]</scope>
    <source>
        <strain evidence="2 3">LYAD-421 SS1</strain>
    </source>
</reference>
<evidence type="ECO:0000313" key="3">
    <source>
        <dbReference type="Proteomes" id="UP000053319"/>
    </source>
</evidence>
<dbReference type="RefSeq" id="XP_007370731.1">
    <property type="nucleotide sequence ID" value="XM_007370669.1"/>
</dbReference>
<dbReference type="Proteomes" id="UP000053319">
    <property type="component" value="Unassembled WGS sequence"/>
</dbReference>
<dbReference type="KEGG" id="dsq:DICSQDRAFT_113017"/>
<accession>R7SK25</accession>
<name>R7SK25_DICSQ</name>
<organism evidence="2 3">
    <name type="scientific">Dichomitus squalens (strain LYAD-421)</name>
    <name type="common">Western red white-rot fungus</name>
    <dbReference type="NCBI Taxonomy" id="732165"/>
    <lineage>
        <taxon>Eukaryota</taxon>
        <taxon>Fungi</taxon>
        <taxon>Dikarya</taxon>
        <taxon>Basidiomycota</taxon>
        <taxon>Agaricomycotina</taxon>
        <taxon>Agaricomycetes</taxon>
        <taxon>Polyporales</taxon>
        <taxon>Polyporaceae</taxon>
        <taxon>Dichomitus</taxon>
    </lineage>
</organism>
<evidence type="ECO:0000313" key="2">
    <source>
        <dbReference type="EMBL" id="EJF56499.1"/>
    </source>
</evidence>
<feature type="compositionally biased region" description="Basic residues" evidence="1">
    <location>
        <begin position="199"/>
        <end position="212"/>
    </location>
</feature>
<dbReference type="HOGENOM" id="CLU_074862_0_0_1"/>
<dbReference type="EMBL" id="JH719469">
    <property type="protein sequence ID" value="EJF56499.1"/>
    <property type="molecule type" value="Genomic_DNA"/>
</dbReference>
<protein>
    <submittedName>
        <fullName evidence="2">Uncharacterized protein</fullName>
    </submittedName>
</protein>
<feature type="region of interest" description="Disordered" evidence="1">
    <location>
        <begin position="52"/>
        <end position="92"/>
    </location>
</feature>
<gene>
    <name evidence="2" type="ORF">DICSQDRAFT_113017</name>
</gene>
<proteinExistence type="predicted"/>
<dbReference type="OMA" id="TPFMRIT"/>
<sequence length="224" mass="24613">MSETNAEPGPSTVKEIRITTHGKIKTWVAFALEHFKNHEAAPLVLHTLPASKGKAPTVDDQAGVQDDAPQGHPPGEKDNVARPKTNGLHPTMSTIPRLISVVEIIKREYLKTLDPTLARQGSLSGLHQYNEIGSLEGEGLLEGSGNDEQDRQEALLQALSGRNHLKQKRTAFMRVTLCRKEAPDLVRRGATYQQPAVRKLTKSTRARLKKKQNKAERAQAGVSV</sequence>
<dbReference type="OrthoDB" id="424402at2759"/>